<gene>
    <name evidence="2" type="ORF">FHX41_2757</name>
</gene>
<sequence>MSTAIWVVAVVAAIAAAVYLAQTRARTRRLKRRFGPEYDRTVRSRGGRGAAERELLSRERRHEELELHELDPARREQYREQWVRVQERFVDTPEAAVEQADGLVTVVMGERGYPTHGFEEKVAHLSVEHGRTMGHYRSAHAISDRAANGEASTEDLRQAMQHYRALFEELLSVPAGEARRAADTGPGGDATGDPGPGGAGAAPHRGGRPDRAPRTDQAPRS</sequence>
<feature type="compositionally biased region" description="Basic and acidic residues" evidence="1">
    <location>
        <begin position="207"/>
        <end position="221"/>
    </location>
</feature>
<dbReference type="EMBL" id="VFPO01000001">
    <property type="protein sequence ID" value="TQM69075.1"/>
    <property type="molecule type" value="Genomic_DNA"/>
</dbReference>
<proteinExistence type="predicted"/>
<organism evidence="2 3">
    <name type="scientific">Actinomadura hallensis</name>
    <dbReference type="NCBI Taxonomy" id="337895"/>
    <lineage>
        <taxon>Bacteria</taxon>
        <taxon>Bacillati</taxon>
        <taxon>Actinomycetota</taxon>
        <taxon>Actinomycetes</taxon>
        <taxon>Streptosporangiales</taxon>
        <taxon>Thermomonosporaceae</taxon>
        <taxon>Actinomadura</taxon>
    </lineage>
</organism>
<evidence type="ECO:0000313" key="3">
    <source>
        <dbReference type="Proteomes" id="UP000316706"/>
    </source>
</evidence>
<dbReference type="Proteomes" id="UP000316706">
    <property type="component" value="Unassembled WGS sequence"/>
</dbReference>
<feature type="region of interest" description="Disordered" evidence="1">
    <location>
        <begin position="178"/>
        <end position="221"/>
    </location>
</feature>
<accession>A0A543IER7</accession>
<dbReference type="RefSeq" id="WP_185758809.1">
    <property type="nucleotide sequence ID" value="NZ_VFPO01000001.1"/>
</dbReference>
<keyword evidence="3" id="KW-1185">Reference proteome</keyword>
<feature type="compositionally biased region" description="Gly residues" evidence="1">
    <location>
        <begin position="185"/>
        <end position="200"/>
    </location>
</feature>
<protein>
    <recommendedName>
        <fullName evidence="4">Secreted protein</fullName>
    </recommendedName>
</protein>
<evidence type="ECO:0008006" key="4">
    <source>
        <dbReference type="Google" id="ProtNLM"/>
    </source>
</evidence>
<comment type="caution">
    <text evidence="2">The sequence shown here is derived from an EMBL/GenBank/DDBJ whole genome shotgun (WGS) entry which is preliminary data.</text>
</comment>
<name>A0A543IER7_9ACTN</name>
<dbReference type="AlphaFoldDB" id="A0A543IER7"/>
<evidence type="ECO:0000313" key="2">
    <source>
        <dbReference type="EMBL" id="TQM69075.1"/>
    </source>
</evidence>
<reference evidence="2 3" key="1">
    <citation type="submission" date="2019-06" db="EMBL/GenBank/DDBJ databases">
        <title>Sequencing the genomes of 1000 actinobacteria strains.</title>
        <authorList>
            <person name="Klenk H.-P."/>
        </authorList>
    </citation>
    <scope>NUCLEOTIDE SEQUENCE [LARGE SCALE GENOMIC DNA]</scope>
    <source>
        <strain evidence="2 3">DSM 45043</strain>
    </source>
</reference>
<evidence type="ECO:0000256" key="1">
    <source>
        <dbReference type="SAM" id="MobiDB-lite"/>
    </source>
</evidence>